<dbReference type="Proteomes" id="UP000274756">
    <property type="component" value="Unassembled WGS sequence"/>
</dbReference>
<protein>
    <submittedName>
        <fullName evidence="4">Peptidase A1 domain-containing protein</fullName>
    </submittedName>
</protein>
<reference evidence="4" key="1">
    <citation type="submission" date="2016-04" db="UniProtKB">
        <authorList>
            <consortium name="WormBaseParasite"/>
        </authorList>
    </citation>
    <scope>IDENTIFICATION</scope>
</reference>
<dbReference type="AlphaFoldDB" id="A0A158Q2K3"/>
<dbReference type="OrthoDB" id="5869890at2759"/>
<evidence type="ECO:0000313" key="3">
    <source>
        <dbReference type="Proteomes" id="UP000274756"/>
    </source>
</evidence>
<proteinExistence type="predicted"/>
<reference evidence="1 3" key="2">
    <citation type="submission" date="2018-11" db="EMBL/GenBank/DDBJ databases">
        <authorList>
            <consortium name="Pathogen Informatics"/>
        </authorList>
    </citation>
    <scope>NUCLEOTIDE SEQUENCE [LARGE SCALE GENOMIC DNA]</scope>
</reference>
<keyword evidence="3" id="KW-1185">Reference proteome</keyword>
<accession>A0A158Q2K3</accession>
<dbReference type="Proteomes" id="UP000038040">
    <property type="component" value="Unplaced"/>
</dbReference>
<name>A0A158Q2K3_DRAME</name>
<sequence length="91" mass="10508">MYVTTSEKQLASIQRKSCNFTRPRSQHWQPPTTYIRPPLSPFYHQKRFYTYIDGDIVIRLNNEKERVGFSVSGGSDEDFDVIVNGVLPGIL</sequence>
<evidence type="ECO:0000313" key="1">
    <source>
        <dbReference type="EMBL" id="VDN54694.1"/>
    </source>
</evidence>
<evidence type="ECO:0000313" key="2">
    <source>
        <dbReference type="Proteomes" id="UP000038040"/>
    </source>
</evidence>
<dbReference type="WBParaSite" id="DME_0000030701-mRNA-1">
    <property type="protein sequence ID" value="DME_0000030701-mRNA-1"/>
    <property type="gene ID" value="DME_0000030701"/>
</dbReference>
<evidence type="ECO:0000313" key="4">
    <source>
        <dbReference type="WBParaSite" id="DME_0000030701-mRNA-1"/>
    </source>
</evidence>
<dbReference type="EMBL" id="UYYG01001150">
    <property type="protein sequence ID" value="VDN54694.1"/>
    <property type="molecule type" value="Genomic_DNA"/>
</dbReference>
<organism evidence="2 4">
    <name type="scientific">Dracunculus medinensis</name>
    <name type="common">Guinea worm</name>
    <dbReference type="NCBI Taxonomy" id="318479"/>
    <lineage>
        <taxon>Eukaryota</taxon>
        <taxon>Metazoa</taxon>
        <taxon>Ecdysozoa</taxon>
        <taxon>Nematoda</taxon>
        <taxon>Chromadorea</taxon>
        <taxon>Rhabditida</taxon>
        <taxon>Spirurina</taxon>
        <taxon>Dracunculoidea</taxon>
        <taxon>Dracunculidae</taxon>
        <taxon>Dracunculus</taxon>
    </lineage>
</organism>
<gene>
    <name evidence="1" type="ORF">DME_LOCUS4667</name>
</gene>